<dbReference type="PANTHER" id="PTHR35519:SF2">
    <property type="entry name" value="PH DOMAIN PROTEIN"/>
    <property type="match status" value="1"/>
</dbReference>
<name>A0ABD6ACD2_9EURY</name>
<dbReference type="PANTHER" id="PTHR35519">
    <property type="entry name" value="MEMBRANE PROTEINS"/>
    <property type="match status" value="1"/>
</dbReference>
<dbReference type="Pfam" id="PF13430">
    <property type="entry name" value="DUF4112"/>
    <property type="match status" value="1"/>
</dbReference>
<accession>A0ABD6ACD2</accession>
<sequence>MNGDIDLPKDEAALRRMRAVAHLLDDGFRLPGTDFRFGIDPILSVVPGNAGDLLGAGLSLYIVYEAANLGVPYSTIVRMLANVAVDAAIGSVPVVGAIFDAVFKANVRNVRLVERHLGREPDREDEDGSEPIRIEITE</sequence>
<organism evidence="2 3">
    <name type="scientific">Halomarina halobia</name>
    <dbReference type="NCBI Taxonomy" id="3033386"/>
    <lineage>
        <taxon>Archaea</taxon>
        <taxon>Methanobacteriati</taxon>
        <taxon>Methanobacteriota</taxon>
        <taxon>Stenosarchaea group</taxon>
        <taxon>Halobacteria</taxon>
        <taxon>Halobacteriales</taxon>
        <taxon>Natronomonadaceae</taxon>
        <taxon>Halomarina</taxon>
    </lineage>
</organism>
<dbReference type="GeneID" id="79315268"/>
<evidence type="ECO:0000313" key="3">
    <source>
        <dbReference type="Proteomes" id="UP001596547"/>
    </source>
</evidence>
<comment type="caution">
    <text evidence="2">The sequence shown here is derived from an EMBL/GenBank/DDBJ whole genome shotgun (WGS) entry which is preliminary data.</text>
</comment>
<dbReference type="InterPro" id="IPR025187">
    <property type="entry name" value="DUF4112"/>
</dbReference>
<dbReference type="AlphaFoldDB" id="A0ABD6ACD2"/>
<protein>
    <submittedName>
        <fullName evidence="2">DUF4112 domain-containing protein</fullName>
    </submittedName>
</protein>
<proteinExistence type="predicted"/>
<evidence type="ECO:0000313" key="2">
    <source>
        <dbReference type="EMBL" id="MFC7318047.1"/>
    </source>
</evidence>
<dbReference type="RefSeq" id="WP_276305676.1">
    <property type="nucleotide sequence ID" value="NZ_CP119992.1"/>
</dbReference>
<dbReference type="Proteomes" id="UP001596547">
    <property type="component" value="Unassembled WGS sequence"/>
</dbReference>
<evidence type="ECO:0000256" key="1">
    <source>
        <dbReference type="SAM" id="MobiDB-lite"/>
    </source>
</evidence>
<keyword evidence="3" id="KW-1185">Reference proteome</keyword>
<reference evidence="2 3" key="1">
    <citation type="journal article" date="2019" name="Int. J. Syst. Evol. Microbiol.">
        <title>The Global Catalogue of Microorganisms (GCM) 10K type strain sequencing project: providing services to taxonomists for standard genome sequencing and annotation.</title>
        <authorList>
            <consortium name="The Broad Institute Genomics Platform"/>
            <consortium name="The Broad Institute Genome Sequencing Center for Infectious Disease"/>
            <person name="Wu L."/>
            <person name="Ma J."/>
        </authorList>
    </citation>
    <scope>NUCLEOTIDE SEQUENCE [LARGE SCALE GENOMIC DNA]</scope>
    <source>
        <strain evidence="2 3">PSR21</strain>
    </source>
</reference>
<gene>
    <name evidence="2" type="ORF">ACFQPE_14775</name>
</gene>
<dbReference type="EMBL" id="JBHTBF010000002">
    <property type="protein sequence ID" value="MFC7318047.1"/>
    <property type="molecule type" value="Genomic_DNA"/>
</dbReference>
<feature type="region of interest" description="Disordered" evidence="1">
    <location>
        <begin position="119"/>
        <end position="138"/>
    </location>
</feature>